<dbReference type="SUPFAM" id="SSF103473">
    <property type="entry name" value="MFS general substrate transporter"/>
    <property type="match status" value="1"/>
</dbReference>
<reference evidence="6 7" key="1">
    <citation type="submission" date="2015-07" db="EMBL/GenBank/DDBJ databases">
        <title>Comparative genomics of the Sigatoka disease complex on banana suggests a link between parallel evolutionary changes in Pseudocercospora fijiensis and Pseudocercospora eumusae and increased virulence on the banana host.</title>
        <authorList>
            <person name="Chang T.-C."/>
            <person name="Salvucci A."/>
            <person name="Crous P.W."/>
            <person name="Stergiopoulos I."/>
        </authorList>
    </citation>
    <scope>NUCLEOTIDE SEQUENCE [LARGE SCALE GENOMIC DNA]</scope>
    <source>
        <strain evidence="6 7">CBS 114824</strain>
    </source>
</reference>
<dbReference type="Pfam" id="PF07690">
    <property type="entry name" value="MFS_1"/>
    <property type="match status" value="1"/>
</dbReference>
<dbReference type="AlphaFoldDB" id="A0A139H7H6"/>
<keyword evidence="3 5" id="KW-1133">Transmembrane helix</keyword>
<keyword evidence="2 5" id="KW-0812">Transmembrane</keyword>
<evidence type="ECO:0000256" key="5">
    <source>
        <dbReference type="SAM" id="Phobius"/>
    </source>
</evidence>
<dbReference type="EMBL" id="LFZN01000116">
    <property type="protein sequence ID" value="KXS98329.1"/>
    <property type="molecule type" value="Genomic_DNA"/>
</dbReference>
<feature type="transmembrane region" description="Helical" evidence="5">
    <location>
        <begin position="210"/>
        <end position="227"/>
    </location>
</feature>
<keyword evidence="4 5" id="KW-0472">Membrane</keyword>
<dbReference type="InterPro" id="IPR036259">
    <property type="entry name" value="MFS_trans_sf"/>
</dbReference>
<evidence type="ECO:0008006" key="8">
    <source>
        <dbReference type="Google" id="ProtNLM"/>
    </source>
</evidence>
<feature type="transmembrane region" description="Helical" evidence="5">
    <location>
        <begin position="112"/>
        <end position="129"/>
    </location>
</feature>
<dbReference type="InterPro" id="IPR011701">
    <property type="entry name" value="MFS"/>
</dbReference>
<accession>A0A139H7H6</accession>
<dbReference type="GO" id="GO:0016020">
    <property type="term" value="C:membrane"/>
    <property type="evidence" value="ECO:0007669"/>
    <property type="project" value="UniProtKB-SubCell"/>
</dbReference>
<dbReference type="InterPro" id="IPR051788">
    <property type="entry name" value="MFS_Transporter"/>
</dbReference>
<gene>
    <name evidence="6" type="ORF">AC578_6856</name>
</gene>
<evidence type="ECO:0000313" key="7">
    <source>
        <dbReference type="Proteomes" id="UP000070133"/>
    </source>
</evidence>
<sequence length="311" mass="34314">MNLALNNVFCAYLSGSTVLLGLVQGSYGIGGIVAPIAATAMVSIGISWARFYLITMSIQVVCFFFAGWSFPGYEKEPQAAFTSNLQQIASNQAENAGPTKLRMLGKALKNKTTLIGFLFIFAYQVVEVSESGWYISYLINDRHGDPVKVGYVASGFWARITAGRLTLVWLAQKVGEKRFIFATIVGTIIFQLMSWLPLARPNLSLRSDNLFGAATGQLAGYCYGVHLERGKQWRSCRAVLDRLDRLSVRHLGVASYLYCWFWPRLPGLHGSKRASICEMAGGSQYEAKHISYSRDVNVFLRATTAVSVPCS</sequence>
<evidence type="ECO:0000256" key="2">
    <source>
        <dbReference type="ARBA" id="ARBA00022692"/>
    </source>
</evidence>
<dbReference type="PANTHER" id="PTHR23514">
    <property type="entry name" value="BYPASS OF STOP CODON PROTEIN 6"/>
    <property type="match status" value="1"/>
</dbReference>
<evidence type="ECO:0000313" key="6">
    <source>
        <dbReference type="EMBL" id="KXS98329.1"/>
    </source>
</evidence>
<protein>
    <recommendedName>
        <fullName evidence="8">Major facilitator superfamily (MFS) profile domain-containing protein</fullName>
    </recommendedName>
</protein>
<feature type="transmembrane region" description="Helical" evidence="5">
    <location>
        <begin position="149"/>
        <end position="167"/>
    </location>
</feature>
<dbReference type="PANTHER" id="PTHR23514:SF6">
    <property type="entry name" value="MAJOR FACILITATOR SUPERFAMILY (MFS) PROFILE DOMAIN-CONTAINING PROTEIN"/>
    <property type="match status" value="1"/>
</dbReference>
<evidence type="ECO:0000256" key="4">
    <source>
        <dbReference type="ARBA" id="ARBA00023136"/>
    </source>
</evidence>
<proteinExistence type="predicted"/>
<dbReference type="OrthoDB" id="413079at2759"/>
<keyword evidence="7" id="KW-1185">Reference proteome</keyword>
<organism evidence="6 7">
    <name type="scientific">Pseudocercospora eumusae</name>
    <dbReference type="NCBI Taxonomy" id="321146"/>
    <lineage>
        <taxon>Eukaryota</taxon>
        <taxon>Fungi</taxon>
        <taxon>Dikarya</taxon>
        <taxon>Ascomycota</taxon>
        <taxon>Pezizomycotina</taxon>
        <taxon>Dothideomycetes</taxon>
        <taxon>Dothideomycetidae</taxon>
        <taxon>Mycosphaerellales</taxon>
        <taxon>Mycosphaerellaceae</taxon>
        <taxon>Pseudocercospora</taxon>
    </lineage>
</organism>
<evidence type="ECO:0000256" key="3">
    <source>
        <dbReference type="ARBA" id="ARBA00022989"/>
    </source>
</evidence>
<evidence type="ECO:0000256" key="1">
    <source>
        <dbReference type="ARBA" id="ARBA00004141"/>
    </source>
</evidence>
<dbReference type="Gene3D" id="1.20.1250.20">
    <property type="entry name" value="MFS general substrate transporter like domains"/>
    <property type="match status" value="1"/>
</dbReference>
<comment type="caution">
    <text evidence="6">The sequence shown here is derived from an EMBL/GenBank/DDBJ whole genome shotgun (WGS) entry which is preliminary data.</text>
</comment>
<feature type="transmembrane region" description="Helical" evidence="5">
    <location>
        <begin position="179"/>
        <end position="198"/>
    </location>
</feature>
<name>A0A139H7H6_9PEZI</name>
<dbReference type="Proteomes" id="UP000070133">
    <property type="component" value="Unassembled WGS sequence"/>
</dbReference>
<comment type="subcellular location">
    <subcellularLocation>
        <location evidence="1">Membrane</location>
        <topology evidence="1">Multi-pass membrane protein</topology>
    </subcellularLocation>
</comment>
<dbReference type="GO" id="GO:0022857">
    <property type="term" value="F:transmembrane transporter activity"/>
    <property type="evidence" value="ECO:0007669"/>
    <property type="project" value="InterPro"/>
</dbReference>